<name>A0A396JCC9_MEDTR</name>
<accession>A0A396JCC9</accession>
<comment type="caution">
    <text evidence="1">The sequence shown here is derived from an EMBL/GenBank/DDBJ whole genome shotgun (WGS) entry which is preliminary data.</text>
</comment>
<sequence length="66" mass="7980">MKMIRTRKNEAKYGRMRSNVQVSCYKVILEPSHMKVQVRVMMLMRMGEYDLCPLHYFLCHILINLM</sequence>
<organism evidence="1 2">
    <name type="scientific">Medicago truncatula</name>
    <name type="common">Barrel medic</name>
    <name type="synonym">Medicago tribuloides</name>
    <dbReference type="NCBI Taxonomy" id="3880"/>
    <lineage>
        <taxon>Eukaryota</taxon>
        <taxon>Viridiplantae</taxon>
        <taxon>Streptophyta</taxon>
        <taxon>Embryophyta</taxon>
        <taxon>Tracheophyta</taxon>
        <taxon>Spermatophyta</taxon>
        <taxon>Magnoliopsida</taxon>
        <taxon>eudicotyledons</taxon>
        <taxon>Gunneridae</taxon>
        <taxon>Pentapetalae</taxon>
        <taxon>rosids</taxon>
        <taxon>fabids</taxon>
        <taxon>Fabales</taxon>
        <taxon>Fabaceae</taxon>
        <taxon>Papilionoideae</taxon>
        <taxon>50 kb inversion clade</taxon>
        <taxon>NPAAA clade</taxon>
        <taxon>Hologalegina</taxon>
        <taxon>IRL clade</taxon>
        <taxon>Trifolieae</taxon>
        <taxon>Medicago</taxon>
    </lineage>
</organism>
<dbReference type="Proteomes" id="UP000265566">
    <property type="component" value="Chromosome 2"/>
</dbReference>
<dbReference type="Gramene" id="rna9866">
    <property type="protein sequence ID" value="RHN73963.1"/>
    <property type="gene ID" value="gene9866"/>
</dbReference>
<evidence type="ECO:0000313" key="2">
    <source>
        <dbReference type="Proteomes" id="UP000265566"/>
    </source>
</evidence>
<proteinExistence type="predicted"/>
<dbReference type="EMBL" id="PSQE01000002">
    <property type="protein sequence ID" value="RHN73963.1"/>
    <property type="molecule type" value="Genomic_DNA"/>
</dbReference>
<gene>
    <name evidence="1" type="ORF">MtrunA17_Chr2g0304311</name>
</gene>
<evidence type="ECO:0000313" key="1">
    <source>
        <dbReference type="EMBL" id="RHN73963.1"/>
    </source>
</evidence>
<reference evidence="2" key="1">
    <citation type="journal article" date="2018" name="Nat. Plants">
        <title>Whole-genome landscape of Medicago truncatula symbiotic genes.</title>
        <authorList>
            <person name="Pecrix Y."/>
            <person name="Staton S.E."/>
            <person name="Sallet E."/>
            <person name="Lelandais-Briere C."/>
            <person name="Moreau S."/>
            <person name="Carrere S."/>
            <person name="Blein T."/>
            <person name="Jardinaud M.F."/>
            <person name="Latrasse D."/>
            <person name="Zouine M."/>
            <person name="Zahm M."/>
            <person name="Kreplak J."/>
            <person name="Mayjonade B."/>
            <person name="Satge C."/>
            <person name="Perez M."/>
            <person name="Cauet S."/>
            <person name="Marande W."/>
            <person name="Chantry-Darmon C."/>
            <person name="Lopez-Roques C."/>
            <person name="Bouchez O."/>
            <person name="Berard A."/>
            <person name="Debelle F."/>
            <person name="Munos S."/>
            <person name="Bendahmane A."/>
            <person name="Berges H."/>
            <person name="Niebel A."/>
            <person name="Buitink J."/>
            <person name="Frugier F."/>
            <person name="Benhamed M."/>
            <person name="Crespi M."/>
            <person name="Gouzy J."/>
            <person name="Gamas P."/>
        </authorList>
    </citation>
    <scope>NUCLEOTIDE SEQUENCE [LARGE SCALE GENOMIC DNA]</scope>
    <source>
        <strain evidence="2">cv. Jemalong A17</strain>
    </source>
</reference>
<dbReference type="AlphaFoldDB" id="A0A396JCC9"/>
<protein>
    <submittedName>
        <fullName evidence="1">Uncharacterized protein</fullName>
    </submittedName>
</protein>